<dbReference type="AlphaFoldDB" id="A0AB33E8T1"/>
<proteinExistence type="predicted"/>
<protein>
    <submittedName>
        <fullName evidence="1">Uncharacterized protein</fullName>
    </submittedName>
</protein>
<sequence>MLTQAWDKGYECPQCEKNLTLDEDFSNRTWLCAKCSNPIHIHVADDKGNAYTLVRKPARLLQLRDLVLLGAKLDKDYPVLSSQSAGKGQWRLALKEYRAITVDADQHYSVIIGGWSGTPSY</sequence>
<reference evidence="1 2" key="1">
    <citation type="submission" date="2017-09" db="EMBL/GenBank/DDBJ databases">
        <title>Complete Genome sequence of Lysobacter capsici KNU-15.</title>
        <authorList>
            <person name="Kim M.-C."/>
            <person name="Yi H."/>
            <person name="Lee D.-W."/>
            <person name="Shin J.-H."/>
        </authorList>
    </citation>
    <scope>NUCLEOTIDE SEQUENCE [LARGE SCALE GENOMIC DNA]</scope>
    <source>
        <strain evidence="1 2">KNU-15</strain>
    </source>
</reference>
<organism evidence="1 2">
    <name type="scientific">Pseudomonas frederiksbergensis</name>
    <dbReference type="NCBI Taxonomy" id="104087"/>
    <lineage>
        <taxon>Bacteria</taxon>
        <taxon>Pseudomonadati</taxon>
        <taxon>Pseudomonadota</taxon>
        <taxon>Gammaproteobacteria</taxon>
        <taxon>Pseudomonadales</taxon>
        <taxon>Pseudomonadaceae</taxon>
        <taxon>Pseudomonas</taxon>
    </lineage>
</organism>
<accession>A0AB33E8T1</accession>
<dbReference type="RefSeq" id="WP_096479795.1">
    <property type="nucleotide sequence ID" value="NZ_CP023466.1"/>
</dbReference>
<dbReference type="EMBL" id="CP023466">
    <property type="protein sequence ID" value="ATE76643.1"/>
    <property type="molecule type" value="Genomic_DNA"/>
</dbReference>
<evidence type="ECO:0000313" key="1">
    <source>
        <dbReference type="EMBL" id="ATE76643.1"/>
    </source>
</evidence>
<gene>
    <name evidence="1" type="ORF">CNN82_09495</name>
</gene>
<name>A0AB33E8T1_9PSED</name>
<dbReference type="Proteomes" id="UP000218385">
    <property type="component" value="Chromosome"/>
</dbReference>
<evidence type="ECO:0000313" key="2">
    <source>
        <dbReference type="Proteomes" id="UP000218385"/>
    </source>
</evidence>